<proteinExistence type="predicted"/>
<feature type="non-terminal residue" evidence="2">
    <location>
        <position position="1"/>
    </location>
</feature>
<dbReference type="Proteomes" id="UP001381693">
    <property type="component" value="Unassembled WGS sequence"/>
</dbReference>
<protein>
    <submittedName>
        <fullName evidence="2">Uncharacterized protein</fullName>
    </submittedName>
</protein>
<name>A0AAN9ACL1_HALRR</name>
<evidence type="ECO:0000256" key="1">
    <source>
        <dbReference type="SAM" id="MobiDB-lite"/>
    </source>
</evidence>
<accession>A0AAN9ACL1</accession>
<reference evidence="2 3" key="1">
    <citation type="submission" date="2023-11" db="EMBL/GenBank/DDBJ databases">
        <title>Halocaridina rubra genome assembly.</title>
        <authorList>
            <person name="Smith C."/>
        </authorList>
    </citation>
    <scope>NUCLEOTIDE SEQUENCE [LARGE SCALE GENOMIC DNA]</scope>
    <source>
        <strain evidence="2">EP-1</strain>
        <tissue evidence="2">Whole</tissue>
    </source>
</reference>
<feature type="region of interest" description="Disordered" evidence="1">
    <location>
        <begin position="30"/>
        <end position="57"/>
    </location>
</feature>
<evidence type="ECO:0000313" key="2">
    <source>
        <dbReference type="EMBL" id="KAK7080815.1"/>
    </source>
</evidence>
<evidence type="ECO:0000313" key="3">
    <source>
        <dbReference type="Proteomes" id="UP001381693"/>
    </source>
</evidence>
<comment type="caution">
    <text evidence="2">The sequence shown here is derived from an EMBL/GenBank/DDBJ whole genome shotgun (WGS) entry which is preliminary data.</text>
</comment>
<organism evidence="2 3">
    <name type="scientific">Halocaridina rubra</name>
    <name type="common">Hawaiian red shrimp</name>
    <dbReference type="NCBI Taxonomy" id="373956"/>
    <lineage>
        <taxon>Eukaryota</taxon>
        <taxon>Metazoa</taxon>
        <taxon>Ecdysozoa</taxon>
        <taxon>Arthropoda</taxon>
        <taxon>Crustacea</taxon>
        <taxon>Multicrustacea</taxon>
        <taxon>Malacostraca</taxon>
        <taxon>Eumalacostraca</taxon>
        <taxon>Eucarida</taxon>
        <taxon>Decapoda</taxon>
        <taxon>Pleocyemata</taxon>
        <taxon>Caridea</taxon>
        <taxon>Atyoidea</taxon>
        <taxon>Atyidae</taxon>
        <taxon>Halocaridina</taxon>
    </lineage>
</organism>
<keyword evidence="3" id="KW-1185">Reference proteome</keyword>
<dbReference type="AlphaFoldDB" id="A0AAN9ACL1"/>
<sequence>TDTASNVDDEESRSAEILLQEIEREYMIQSETDTEKEEKVVEPEVVQETSVEHDNEEVENTALLDEAPEIAVERGNIVKKALFCIEDLKEHLWHVRDALYRKWKVEVLACCNNSKKC</sequence>
<gene>
    <name evidence="2" type="ORF">SK128_015103</name>
</gene>
<dbReference type="EMBL" id="JAXCGZ010005781">
    <property type="protein sequence ID" value="KAK7080815.1"/>
    <property type="molecule type" value="Genomic_DNA"/>
</dbReference>